<feature type="domain" description="Choline/carnitine acyltransferase" evidence="19">
    <location>
        <begin position="83"/>
        <end position="654"/>
    </location>
</feature>
<keyword evidence="4" id="KW-0813">Transport</keyword>
<dbReference type="PROSITE" id="PS00439">
    <property type="entry name" value="ACYLTRANSF_C_1"/>
    <property type="match status" value="1"/>
</dbReference>
<keyword evidence="5" id="KW-0808">Transferase</keyword>
<proteinExistence type="inferred from homology"/>
<evidence type="ECO:0000259" key="19">
    <source>
        <dbReference type="Pfam" id="PF00755"/>
    </source>
</evidence>
<keyword evidence="13" id="KW-0012">Acyltransferase</keyword>
<evidence type="ECO:0000256" key="7">
    <source>
        <dbReference type="ARBA" id="ARBA00022832"/>
    </source>
</evidence>
<feature type="active site" description="Proton acceptor" evidence="18">
    <location>
        <position position="390"/>
    </location>
</feature>
<dbReference type="Gene3D" id="3.30.559.70">
    <property type="entry name" value="Choline/Carnitine o-acyltransferase, domain 2"/>
    <property type="match status" value="1"/>
</dbReference>
<dbReference type="InterPro" id="IPR039551">
    <property type="entry name" value="Cho/carn_acyl_trans"/>
</dbReference>
<dbReference type="Pfam" id="PF00755">
    <property type="entry name" value="Carn_acyltransf"/>
    <property type="match status" value="1"/>
</dbReference>
<keyword evidence="6" id="KW-0999">Mitochondrion inner membrane</keyword>
<dbReference type="InterPro" id="IPR000542">
    <property type="entry name" value="Carn_acyl_trans"/>
</dbReference>
<sequence length="679" mass="77026">MTIRSAKLSYHPSSRFIFNPSSARNLSTFNQQLNRQSSYHLISSSLKTNNPSLYQLFQTDSSSTMRADQSKITFAGQGNLPNLPVPELQSTASKYLHSILPLVSDQTPGSGTASDSNPTEAYENTKRNVSEFLSSPLVKELQLRLKDRAENQSRENWLSEWWNDLAYMGYRDPLIPFSSYYIAHQVDKSRRNAPLRAASLVRALLYFRDLLVTEQLEPDRNKNGPLCMSSYRYLFNSCRFPEKPSDSAKRFDPLRNNHLIVIRKGRFFEVSTVKPNGDWLSESELESQFRKVIELAGTEETTFPVGALTNEHRDVWADARVELCKTDPLNIKSLERIESSIICVALDSTSPITRDELGYNLWIGDGKNRFFDKQQIIVFENGQSGFMAEHSCMDGTPVSRFNDWILQNLTAKKIDLGNKTVEPSLPDPIPINFNLSEKNKDRISQAIINCKEIMSAQTLDVLQYSKFGKKIIKDNFRASPDAIAQLTFQLGFYKLFGKVPVTYESCQTRKFKLGRTEVIRSCSIEALEWCKAMEDLKSDWKVKLEKFREAEKAHLRYAKWASDGQGVDRHLLGLKLCLKPGEELPNLFKDPIFNQSNHWILSTSTLPSEHFNGLGYGAVVPDGFGLAYAVNEESVRYTIVTTTGNGKKFKQSLEDASDEIFEMMKVNQVFGGAKTSAKL</sequence>
<comment type="function">
    <text evidence="15">Carnitine acetylase is specific for short chain fatty acids. Carnitine acetylase seems to affect the flux through the pyruvate dehydrogenase complex. It may be involved as well in the transport of acetyl-CoA into mitochondria.</text>
</comment>
<evidence type="ECO:0000256" key="14">
    <source>
        <dbReference type="ARBA" id="ARBA00052702"/>
    </source>
</evidence>
<dbReference type="EMBL" id="CALTRL010005879">
    <property type="protein sequence ID" value="CAH7687484.1"/>
    <property type="molecule type" value="Genomic_DNA"/>
</dbReference>
<evidence type="ECO:0000256" key="17">
    <source>
        <dbReference type="ARBA" id="ARBA00073438"/>
    </source>
</evidence>
<evidence type="ECO:0000256" key="13">
    <source>
        <dbReference type="ARBA" id="ARBA00023315"/>
    </source>
</evidence>
<dbReference type="EC" id="2.3.1.7" evidence="16"/>
<dbReference type="Proteomes" id="UP001153365">
    <property type="component" value="Unassembled WGS sequence"/>
</dbReference>
<evidence type="ECO:0000256" key="18">
    <source>
        <dbReference type="PIRSR" id="PIRSR600542-1"/>
    </source>
</evidence>
<evidence type="ECO:0000256" key="15">
    <source>
        <dbReference type="ARBA" id="ARBA00053195"/>
    </source>
</evidence>
<evidence type="ECO:0000256" key="1">
    <source>
        <dbReference type="ARBA" id="ARBA00004275"/>
    </source>
</evidence>
<protein>
    <recommendedName>
        <fullName evidence="17">Carnitine O-acetyltransferase, mitochondrial</fullName>
        <ecNumber evidence="16">2.3.1.7</ecNumber>
    </recommendedName>
</protein>
<evidence type="ECO:0000256" key="9">
    <source>
        <dbReference type="ARBA" id="ARBA00023098"/>
    </source>
</evidence>
<keyword evidence="21" id="KW-1185">Reference proteome</keyword>
<dbReference type="SUPFAM" id="SSF52777">
    <property type="entry name" value="CoA-dependent acyltransferases"/>
    <property type="match status" value="2"/>
</dbReference>
<comment type="similarity">
    <text evidence="3">Belongs to the carnitine/choline acetyltransferase family.</text>
</comment>
<keyword evidence="11" id="KW-0472">Membrane</keyword>
<evidence type="ECO:0000256" key="3">
    <source>
        <dbReference type="ARBA" id="ARBA00005232"/>
    </source>
</evidence>
<keyword evidence="8" id="KW-0809">Transit peptide</keyword>
<dbReference type="FunFam" id="3.30.559.70:FF:000007">
    <property type="entry name" value="Carnitine O-acetyltransferase, mitochondrial"/>
    <property type="match status" value="1"/>
</dbReference>
<dbReference type="GO" id="GO:0004092">
    <property type="term" value="F:carnitine O-acetyltransferase activity"/>
    <property type="evidence" value="ECO:0007669"/>
    <property type="project" value="UniProtKB-EC"/>
</dbReference>
<evidence type="ECO:0000256" key="10">
    <source>
        <dbReference type="ARBA" id="ARBA00023128"/>
    </source>
</evidence>
<comment type="caution">
    <text evidence="20">The sequence shown here is derived from an EMBL/GenBank/DDBJ whole genome shotgun (WGS) entry which is preliminary data.</text>
</comment>
<dbReference type="GO" id="GO:0005743">
    <property type="term" value="C:mitochondrial inner membrane"/>
    <property type="evidence" value="ECO:0007669"/>
    <property type="project" value="UniProtKB-SubCell"/>
</dbReference>
<reference evidence="20" key="1">
    <citation type="submission" date="2022-06" db="EMBL/GenBank/DDBJ databases">
        <authorList>
            <consortium name="SYNGENTA / RWTH Aachen University"/>
        </authorList>
    </citation>
    <scope>NUCLEOTIDE SEQUENCE</scope>
</reference>
<evidence type="ECO:0000256" key="16">
    <source>
        <dbReference type="ARBA" id="ARBA00066910"/>
    </source>
</evidence>
<dbReference type="GO" id="GO:0005777">
    <property type="term" value="C:peroxisome"/>
    <property type="evidence" value="ECO:0007669"/>
    <property type="project" value="UniProtKB-SubCell"/>
</dbReference>
<keyword evidence="10" id="KW-0496">Mitochondrion</keyword>
<evidence type="ECO:0000256" key="4">
    <source>
        <dbReference type="ARBA" id="ARBA00022448"/>
    </source>
</evidence>
<evidence type="ECO:0000256" key="6">
    <source>
        <dbReference type="ARBA" id="ARBA00022792"/>
    </source>
</evidence>
<keyword evidence="7" id="KW-0276">Fatty acid metabolism</keyword>
<evidence type="ECO:0000256" key="8">
    <source>
        <dbReference type="ARBA" id="ARBA00022946"/>
    </source>
</evidence>
<evidence type="ECO:0000256" key="5">
    <source>
        <dbReference type="ARBA" id="ARBA00022679"/>
    </source>
</evidence>
<dbReference type="AlphaFoldDB" id="A0AAV0BLY5"/>
<gene>
    <name evidence="20" type="ORF">PPACK8108_LOCUS22272</name>
</gene>
<comment type="subcellular location">
    <subcellularLocation>
        <location evidence="2">Mitochondrion inner membrane</location>
        <topology evidence="2">Peripheral membrane protein</topology>
        <orientation evidence="2">Matrix side</orientation>
    </subcellularLocation>
    <subcellularLocation>
        <location evidence="1">Peroxisome</location>
    </subcellularLocation>
</comment>
<comment type="catalytic activity">
    <reaction evidence="14">
        <text>(R)-carnitine + acetyl-CoA = O-acetyl-(R)-carnitine + CoA</text>
        <dbReference type="Rhea" id="RHEA:21136"/>
        <dbReference type="ChEBI" id="CHEBI:16347"/>
        <dbReference type="ChEBI" id="CHEBI:57287"/>
        <dbReference type="ChEBI" id="CHEBI:57288"/>
        <dbReference type="ChEBI" id="CHEBI:57589"/>
        <dbReference type="EC" id="2.3.1.7"/>
    </reaction>
</comment>
<keyword evidence="9" id="KW-0443">Lipid metabolism</keyword>
<dbReference type="InterPro" id="IPR042231">
    <property type="entry name" value="Cho/carn_acyl_trans_2"/>
</dbReference>
<dbReference type="GO" id="GO:0006631">
    <property type="term" value="P:fatty acid metabolic process"/>
    <property type="evidence" value="ECO:0007669"/>
    <property type="project" value="UniProtKB-KW"/>
</dbReference>
<dbReference type="InterPro" id="IPR023213">
    <property type="entry name" value="CAT-like_dom_sf"/>
</dbReference>
<dbReference type="PANTHER" id="PTHR22589">
    <property type="entry name" value="CARNITINE O-ACYLTRANSFERASE"/>
    <property type="match status" value="1"/>
</dbReference>
<dbReference type="GO" id="GO:0009437">
    <property type="term" value="P:carnitine metabolic process"/>
    <property type="evidence" value="ECO:0007669"/>
    <property type="project" value="TreeGrafter"/>
</dbReference>
<evidence type="ECO:0000313" key="21">
    <source>
        <dbReference type="Proteomes" id="UP001153365"/>
    </source>
</evidence>
<evidence type="ECO:0000256" key="11">
    <source>
        <dbReference type="ARBA" id="ARBA00023136"/>
    </source>
</evidence>
<accession>A0AAV0BLY5</accession>
<dbReference type="Gene3D" id="3.30.559.10">
    <property type="entry name" value="Chloramphenicol acetyltransferase-like domain"/>
    <property type="match status" value="1"/>
</dbReference>
<evidence type="ECO:0000313" key="20">
    <source>
        <dbReference type="EMBL" id="CAH7687484.1"/>
    </source>
</evidence>
<name>A0AAV0BLY5_PHAPC</name>
<dbReference type="PANTHER" id="PTHR22589:SF103">
    <property type="entry name" value="CARNITINE O-ACETYL-TRANSFERASE, ISOFORM A-RELATED"/>
    <property type="match status" value="1"/>
</dbReference>
<evidence type="ECO:0000256" key="12">
    <source>
        <dbReference type="ARBA" id="ARBA00023140"/>
    </source>
</evidence>
<evidence type="ECO:0000256" key="2">
    <source>
        <dbReference type="ARBA" id="ARBA00004443"/>
    </source>
</evidence>
<organism evidence="20 21">
    <name type="scientific">Phakopsora pachyrhizi</name>
    <name type="common">Asian soybean rust disease fungus</name>
    <dbReference type="NCBI Taxonomy" id="170000"/>
    <lineage>
        <taxon>Eukaryota</taxon>
        <taxon>Fungi</taxon>
        <taxon>Dikarya</taxon>
        <taxon>Basidiomycota</taxon>
        <taxon>Pucciniomycotina</taxon>
        <taxon>Pucciniomycetes</taxon>
        <taxon>Pucciniales</taxon>
        <taxon>Phakopsoraceae</taxon>
        <taxon>Phakopsora</taxon>
    </lineage>
</organism>
<keyword evidence="12" id="KW-0576">Peroxisome</keyword>